<proteinExistence type="predicted"/>
<evidence type="ECO:0000259" key="1">
    <source>
        <dbReference type="Pfam" id="PF00174"/>
    </source>
</evidence>
<dbReference type="InterPro" id="IPR036374">
    <property type="entry name" value="OxRdtase_Mopterin-bd_sf"/>
</dbReference>
<name>A0A856QRZ9_9GAMM</name>
<dbReference type="Pfam" id="PF00174">
    <property type="entry name" value="Oxidored_molyb"/>
    <property type="match status" value="1"/>
</dbReference>
<evidence type="ECO:0000313" key="2">
    <source>
        <dbReference type="EMBL" id="QEM82804.2"/>
    </source>
</evidence>
<dbReference type="KEGG" id="hbh:E4T21_15585"/>
<accession>A0A856QRZ9</accession>
<keyword evidence="3" id="KW-1185">Reference proteome</keyword>
<dbReference type="AlphaFoldDB" id="A0A856QRZ9"/>
<gene>
    <name evidence="2" type="ORF">E4T21_15585</name>
</gene>
<evidence type="ECO:0000313" key="3">
    <source>
        <dbReference type="Proteomes" id="UP000324285"/>
    </source>
</evidence>
<organism evidence="2 3">
    <name type="scientific">Halomonas binhaiensis</name>
    <dbReference type="NCBI Taxonomy" id="2562282"/>
    <lineage>
        <taxon>Bacteria</taxon>
        <taxon>Pseudomonadati</taxon>
        <taxon>Pseudomonadota</taxon>
        <taxon>Gammaproteobacteria</taxon>
        <taxon>Oceanospirillales</taxon>
        <taxon>Halomonadaceae</taxon>
        <taxon>Halomonas</taxon>
    </lineage>
</organism>
<dbReference type="EMBL" id="CP038437">
    <property type="protein sequence ID" value="QEM82804.2"/>
    <property type="molecule type" value="Genomic_DNA"/>
</dbReference>
<dbReference type="SUPFAM" id="SSF56524">
    <property type="entry name" value="Oxidoreductase molybdopterin-binding domain"/>
    <property type="match status" value="1"/>
</dbReference>
<dbReference type="Gene3D" id="3.90.420.10">
    <property type="entry name" value="Oxidoreductase, molybdopterin-binding domain"/>
    <property type="match status" value="1"/>
</dbReference>
<feature type="domain" description="Oxidoreductase molybdopterin-binding" evidence="1">
    <location>
        <begin position="60"/>
        <end position="132"/>
    </location>
</feature>
<sequence>MTGALLASAQISSKRESDPLPVPSGQVILKVTGNIDHPNVGDELWLDRAMLSSLEGRTLVTDTPWHRKANVFKGPLLRSVLNAAGIESEYVVIHALNGFAAEIPVTDIDHYDVILAMTSNGEPMAIRDFGPLFVLYPFDEYPELNNNEAIRFRSVWQVDSIEVPVP</sequence>
<reference evidence="2" key="1">
    <citation type="submission" date="2021-02" db="EMBL/GenBank/DDBJ databases">
        <title>Strain Y2R2, a novel species of the genus Halomonas.</title>
        <authorList>
            <person name="Huang H."/>
        </authorList>
    </citation>
    <scope>NUCLEOTIDE SEQUENCE</scope>
    <source>
        <strain evidence="2">Y2R2</strain>
    </source>
</reference>
<dbReference type="Proteomes" id="UP000324285">
    <property type="component" value="Chromosome"/>
</dbReference>
<protein>
    <submittedName>
        <fullName evidence="2">Molybdopterin-dependent oxidoreductase</fullName>
    </submittedName>
</protein>
<dbReference type="InterPro" id="IPR000572">
    <property type="entry name" value="OxRdtase_Mopterin-bd_dom"/>
</dbReference>